<keyword evidence="2" id="KW-1185">Reference proteome</keyword>
<protein>
    <submittedName>
        <fullName evidence="1">Uncharacterized protein</fullName>
    </submittedName>
</protein>
<proteinExistence type="predicted"/>
<reference evidence="1 2" key="1">
    <citation type="submission" date="2020-08" db="EMBL/GenBank/DDBJ databases">
        <title>Genomic Encyclopedia of Type Strains, Phase IV (KMG-IV): sequencing the most valuable type-strain genomes for metagenomic binning, comparative biology and taxonomic classification.</title>
        <authorList>
            <person name="Goeker M."/>
        </authorList>
    </citation>
    <scope>NUCLEOTIDE SEQUENCE [LARGE SCALE GENOMIC DNA]</scope>
    <source>
        <strain evidence="1 2">DSM 103462</strain>
    </source>
</reference>
<sequence length="75" mass="8476">MTWERQRAYDFDAGKEAASIENAKNLLKLGVAPETIAEGCSLPLEQVLAIKEELKSESLKFRLPDKFLLLLYLAH</sequence>
<dbReference type="RefSeq" id="WP_184657811.1">
    <property type="nucleotide sequence ID" value="NZ_CP031518.1"/>
</dbReference>
<name>A0A7W8G7V8_9SPIR</name>
<comment type="caution">
    <text evidence="1">The sequence shown here is derived from an EMBL/GenBank/DDBJ whole genome shotgun (WGS) entry which is preliminary data.</text>
</comment>
<evidence type="ECO:0000313" key="1">
    <source>
        <dbReference type="EMBL" id="MBB5225488.1"/>
    </source>
</evidence>
<organism evidence="1 2">
    <name type="scientific">Treponema ruminis</name>
    <dbReference type="NCBI Taxonomy" id="744515"/>
    <lineage>
        <taxon>Bacteria</taxon>
        <taxon>Pseudomonadati</taxon>
        <taxon>Spirochaetota</taxon>
        <taxon>Spirochaetia</taxon>
        <taxon>Spirochaetales</taxon>
        <taxon>Treponemataceae</taxon>
        <taxon>Treponema</taxon>
    </lineage>
</organism>
<dbReference type="AlphaFoldDB" id="A0A7W8G7V8"/>
<accession>A0A7W8G7V8</accession>
<evidence type="ECO:0000313" key="2">
    <source>
        <dbReference type="Proteomes" id="UP000518887"/>
    </source>
</evidence>
<gene>
    <name evidence="1" type="ORF">HNP76_000832</name>
</gene>
<dbReference type="EMBL" id="JACHFQ010000002">
    <property type="protein sequence ID" value="MBB5225488.1"/>
    <property type="molecule type" value="Genomic_DNA"/>
</dbReference>
<dbReference type="Proteomes" id="UP000518887">
    <property type="component" value="Unassembled WGS sequence"/>
</dbReference>